<proteinExistence type="predicted"/>
<sequence length="285" mass="30609">MAGRERGPVLRALRGVAYAALPAEVVVCALLLGGVRMPGSVLAGAELVMVALLGAEAVVWLRLRRRGLSRREALAELVPERVLRLIGHELRLMAGLGRWVARRPHGTAGAEGVFPHARDQAALMYGFAFVCLVETVGMTWLLADVPVVHEVVLVLDVYTVLFVLGLHAASVTRPHVLAGGCLRVRRAAHVDVPVPLDRIASVRRENRFTHERKDGELNLAVGSRTSVTLELDGPVEVVGLLGSVRPVTTVRLHADDPGALYAAVRDAVTRARTAPSPGRDPLPRA</sequence>
<organism evidence="2 3">
    <name type="scientific">Streptomyces roseolus</name>
    <dbReference type="NCBI Taxonomy" id="67358"/>
    <lineage>
        <taxon>Bacteria</taxon>
        <taxon>Bacillati</taxon>
        <taxon>Actinomycetota</taxon>
        <taxon>Actinomycetes</taxon>
        <taxon>Kitasatosporales</taxon>
        <taxon>Streptomycetaceae</taxon>
        <taxon>Streptomyces</taxon>
    </lineage>
</organism>
<dbReference type="EMBL" id="JAWJZF010000155">
    <property type="protein sequence ID" value="MDX2290782.1"/>
    <property type="molecule type" value="Genomic_DNA"/>
</dbReference>
<keyword evidence="1" id="KW-1133">Transmembrane helix</keyword>
<name>A0ABU4JZ63_9ACTN</name>
<keyword evidence="1" id="KW-0812">Transmembrane</keyword>
<evidence type="ECO:0008006" key="4">
    <source>
        <dbReference type="Google" id="ProtNLM"/>
    </source>
</evidence>
<evidence type="ECO:0000313" key="3">
    <source>
        <dbReference type="Proteomes" id="UP001278571"/>
    </source>
</evidence>
<dbReference type="Proteomes" id="UP001278571">
    <property type="component" value="Unassembled WGS sequence"/>
</dbReference>
<feature type="transmembrane region" description="Helical" evidence="1">
    <location>
        <begin position="147"/>
        <end position="166"/>
    </location>
</feature>
<evidence type="ECO:0000256" key="1">
    <source>
        <dbReference type="SAM" id="Phobius"/>
    </source>
</evidence>
<accession>A0ABU4JZ63</accession>
<gene>
    <name evidence="2" type="ORF">R2363_01050</name>
</gene>
<evidence type="ECO:0000313" key="2">
    <source>
        <dbReference type="EMBL" id="MDX2290782.1"/>
    </source>
</evidence>
<keyword evidence="1" id="KW-0472">Membrane</keyword>
<feature type="transmembrane region" description="Helical" evidence="1">
    <location>
        <begin position="122"/>
        <end position="141"/>
    </location>
</feature>
<feature type="transmembrane region" description="Helical" evidence="1">
    <location>
        <begin position="12"/>
        <end position="35"/>
    </location>
</feature>
<reference evidence="2 3" key="1">
    <citation type="submission" date="2023-10" db="EMBL/GenBank/DDBJ databases">
        <authorList>
            <person name="Wang X.X."/>
        </authorList>
    </citation>
    <scope>NUCLEOTIDE SEQUENCE [LARGE SCALE GENOMIC DNA]</scope>
    <source>
        <strain evidence="2 3">NBRC 12816</strain>
    </source>
</reference>
<protein>
    <recommendedName>
        <fullName evidence="4">Integral membrane protein</fullName>
    </recommendedName>
</protein>
<comment type="caution">
    <text evidence="2">The sequence shown here is derived from an EMBL/GenBank/DDBJ whole genome shotgun (WGS) entry which is preliminary data.</text>
</comment>
<feature type="transmembrane region" description="Helical" evidence="1">
    <location>
        <begin position="41"/>
        <end position="61"/>
    </location>
</feature>
<dbReference type="RefSeq" id="WP_319007375.1">
    <property type="nucleotide sequence ID" value="NZ_JAWJZF010000155.1"/>
</dbReference>
<keyword evidence="3" id="KW-1185">Reference proteome</keyword>